<protein>
    <recommendedName>
        <fullName evidence="5">Lipoprotein</fullName>
    </recommendedName>
</protein>
<reference evidence="3" key="1">
    <citation type="journal article" date="2016" name="Front. Microbiol.">
        <title>Genome Sequence of the Piezophilic, Mesophilic Sulfate-Reducing Bacterium Desulfovibrio indicus J2T.</title>
        <authorList>
            <person name="Cao J."/>
            <person name="Maignien L."/>
            <person name="Shao Z."/>
            <person name="Alain K."/>
            <person name="Jebbar M."/>
        </authorList>
    </citation>
    <scope>NUCLEOTIDE SEQUENCE</scope>
    <source>
        <strain evidence="3">DSM 21893</strain>
    </source>
</reference>
<evidence type="ECO:0000313" key="2">
    <source>
        <dbReference type="EMBL" id="CAA2139732.1"/>
    </source>
</evidence>
<geneLocation type="plasmid" evidence="2">
    <name>1</name>
</geneLocation>
<gene>
    <name evidence="2" type="ORF">MBLL_01765</name>
    <name evidence="3" type="ORF">OICFNHDK_0986</name>
</gene>
<reference evidence="2" key="2">
    <citation type="submission" date="2019-12" db="EMBL/GenBank/DDBJ databases">
        <authorList>
            <person name="Cremers G."/>
        </authorList>
    </citation>
    <scope>NUCLEOTIDE SEQUENCE</scope>
    <source>
        <strain evidence="2">Mbul2</strain>
        <plasmid evidence="2">1</plasmid>
    </source>
</reference>
<sequence length="78" mass="8121">MSPATEDRMRGLTLTVALLLAGSAGACAPNPIVARDPVPAPDPGLSYVCDSQPLVLNAIRTNCVPVEREPQVVLRAKG</sequence>
<feature type="chain" id="PRO_5044628421" description="Lipoprotein" evidence="1">
    <location>
        <begin position="29"/>
        <end position="78"/>
    </location>
</feature>
<keyword evidence="4" id="KW-1185">Reference proteome</keyword>
<accession>A0A679JXM8</accession>
<evidence type="ECO:0000313" key="4">
    <source>
        <dbReference type="Proteomes" id="UP001055307"/>
    </source>
</evidence>
<dbReference type="EMBL" id="LR743510">
    <property type="protein sequence ID" value="CAA2139732.1"/>
    <property type="molecule type" value="Genomic_DNA"/>
</dbReference>
<keyword evidence="2" id="KW-0614">Plasmid</keyword>
<evidence type="ECO:0000313" key="3">
    <source>
        <dbReference type="EMBL" id="GJD38541.1"/>
    </source>
</evidence>
<proteinExistence type="predicted"/>
<keyword evidence="1" id="KW-0732">Signal</keyword>
<dbReference type="EMBL" id="BPQF01000007">
    <property type="protein sequence ID" value="GJD38541.1"/>
    <property type="molecule type" value="Genomic_DNA"/>
</dbReference>
<feature type="signal peptide" evidence="1">
    <location>
        <begin position="1"/>
        <end position="28"/>
    </location>
</feature>
<organism evidence="2">
    <name type="scientific">Methylobacterium bullatum</name>
    <dbReference type="NCBI Taxonomy" id="570505"/>
    <lineage>
        <taxon>Bacteria</taxon>
        <taxon>Pseudomonadati</taxon>
        <taxon>Pseudomonadota</taxon>
        <taxon>Alphaproteobacteria</taxon>
        <taxon>Hyphomicrobiales</taxon>
        <taxon>Methylobacteriaceae</taxon>
        <taxon>Methylobacterium</taxon>
    </lineage>
</organism>
<reference evidence="3" key="3">
    <citation type="submission" date="2021-08" db="EMBL/GenBank/DDBJ databases">
        <authorList>
            <person name="Tani A."/>
            <person name="Ola A."/>
            <person name="Ogura Y."/>
            <person name="Katsura K."/>
            <person name="Hayashi T."/>
        </authorList>
    </citation>
    <scope>NUCLEOTIDE SEQUENCE</scope>
    <source>
        <strain evidence="3">DSM 21893</strain>
    </source>
</reference>
<dbReference type="AlphaFoldDB" id="A0A679JXM8"/>
<evidence type="ECO:0008006" key="5">
    <source>
        <dbReference type="Google" id="ProtNLM"/>
    </source>
</evidence>
<name>A0A679JXM8_9HYPH</name>
<evidence type="ECO:0000256" key="1">
    <source>
        <dbReference type="SAM" id="SignalP"/>
    </source>
</evidence>
<dbReference type="Proteomes" id="UP001055307">
    <property type="component" value="Unassembled WGS sequence"/>
</dbReference>